<evidence type="ECO:0000259" key="2">
    <source>
        <dbReference type="PROSITE" id="PS51708"/>
    </source>
</evidence>
<dbReference type="EMBL" id="FZOT01000021">
    <property type="protein sequence ID" value="SNT27747.1"/>
    <property type="molecule type" value="Genomic_DNA"/>
</dbReference>
<dbReference type="Gene3D" id="2.40.320.10">
    <property type="entry name" value="Hypothetical Protein Pfu-838710-001"/>
    <property type="match status" value="1"/>
</dbReference>
<proteinExistence type="predicted"/>
<dbReference type="SMART" id="SM01118">
    <property type="entry name" value="CYTH"/>
    <property type="match status" value="1"/>
</dbReference>
<accession>A0A239LAS2</accession>
<dbReference type="Pfam" id="PF05235">
    <property type="entry name" value="CHAD"/>
    <property type="match status" value="1"/>
</dbReference>
<dbReference type="GO" id="GO:0046872">
    <property type="term" value="F:metal ion binding"/>
    <property type="evidence" value="ECO:0007669"/>
    <property type="project" value="TreeGrafter"/>
</dbReference>
<dbReference type="CDD" id="cd07756">
    <property type="entry name" value="CYTH-like_Pase_CHAD"/>
    <property type="match status" value="1"/>
</dbReference>
<dbReference type="Proteomes" id="UP000198284">
    <property type="component" value="Unassembled WGS sequence"/>
</dbReference>
<dbReference type="AlphaFoldDB" id="A0A239LAS2"/>
<dbReference type="PANTHER" id="PTHR39569:SF1">
    <property type="entry name" value="INORGANIC TRIPHOSPHATASE"/>
    <property type="match status" value="1"/>
</dbReference>
<evidence type="ECO:0000313" key="4">
    <source>
        <dbReference type="Proteomes" id="UP000198284"/>
    </source>
</evidence>
<keyword evidence="4" id="KW-1185">Reference proteome</keyword>
<dbReference type="Gene3D" id="1.40.20.10">
    <property type="entry name" value="CHAD domain"/>
    <property type="match status" value="1"/>
</dbReference>
<dbReference type="InterPro" id="IPR023577">
    <property type="entry name" value="CYTH_domain"/>
</dbReference>
<protein>
    <submittedName>
        <fullName evidence="3">Inorganic triphosphatase YgiF, contains CYTH and CHAD domains</fullName>
    </submittedName>
</protein>
<feature type="domain" description="CHAD" evidence="2">
    <location>
        <begin position="223"/>
        <end position="503"/>
    </location>
</feature>
<dbReference type="PANTHER" id="PTHR39569">
    <property type="entry name" value="INORGANIC TRIPHOSPHATASE"/>
    <property type="match status" value="1"/>
</dbReference>
<sequence length="507" mass="56839">MEIELKLLINPADVEKFRELALLRQYAPHEPVREALETTYYDTPDLDLWRTLAALRLRRTGDGWLQTFKAGGQVEAGLHQRHEWEMPVAGNRFDLEALRDRVGRQSGWGRMLGDPELAASLKPLFTTRIDRTAWQLRLEDGAEVELALDQGAIEHEKGALAVCEIEMELKSGNPASLFRLALQLLDAVPLQIENLSKAHRGYALSGGWHAQPVKAAKFALERRQDARQALKAIAASCLRQIESNVELVLQTRHPEAVHQARVGMRRLRSGLKLFRDAVEVPAGLDQELRWIAGQLGAARDWEVFAHETLPAAGASQGDAFDCARLQRAALAQRDTCLKDMQEALKSPRYARLMLSLAAWLLELDNAASEDATAPLRKLADRLLARSWKRMGRRGKRLEEASPQARHAFRIAAKRLRYASEFFASLYPERRVRAHLRRLSALQDELGRLNDAAVAAGLLPKLQAADPALAADAGFVRGFLAALVDADARRVAKRWRKAKQAKPFFERS</sequence>
<dbReference type="GO" id="GO:0050355">
    <property type="term" value="F:inorganic triphosphate phosphatase activity"/>
    <property type="evidence" value="ECO:0007669"/>
    <property type="project" value="InterPro"/>
</dbReference>
<evidence type="ECO:0000259" key="1">
    <source>
        <dbReference type="PROSITE" id="PS51707"/>
    </source>
</evidence>
<dbReference type="PROSITE" id="PS51708">
    <property type="entry name" value="CHAD"/>
    <property type="match status" value="1"/>
</dbReference>
<dbReference type="RefSeq" id="WP_089401362.1">
    <property type="nucleotide sequence ID" value="NZ_FZOT01000021.1"/>
</dbReference>
<dbReference type="InterPro" id="IPR007899">
    <property type="entry name" value="CHAD_dom"/>
</dbReference>
<evidence type="ECO:0000313" key="3">
    <source>
        <dbReference type="EMBL" id="SNT27747.1"/>
    </source>
</evidence>
<reference evidence="3 4" key="1">
    <citation type="submission" date="2017-06" db="EMBL/GenBank/DDBJ databases">
        <authorList>
            <person name="Kim H.J."/>
            <person name="Triplett B.A."/>
        </authorList>
    </citation>
    <scope>NUCLEOTIDE SEQUENCE [LARGE SCALE GENOMIC DNA]</scope>
    <source>
        <strain evidence="3 4">U15</strain>
    </source>
</reference>
<dbReference type="SUPFAM" id="SSF55154">
    <property type="entry name" value="CYTH-like phosphatases"/>
    <property type="match status" value="1"/>
</dbReference>
<dbReference type="InterPro" id="IPR039013">
    <property type="entry name" value="YgiF"/>
</dbReference>
<gene>
    <name evidence="3" type="ORF">SAMN06265795_12128</name>
</gene>
<dbReference type="PROSITE" id="PS51707">
    <property type="entry name" value="CYTH"/>
    <property type="match status" value="1"/>
</dbReference>
<dbReference type="OrthoDB" id="3034217at2"/>
<dbReference type="InterPro" id="IPR038186">
    <property type="entry name" value="CHAD_dom_sf"/>
</dbReference>
<name>A0A239LAS2_9BURK</name>
<organism evidence="3 4">
    <name type="scientific">Noviherbaspirillum humi</name>
    <dbReference type="NCBI Taxonomy" id="1688639"/>
    <lineage>
        <taxon>Bacteria</taxon>
        <taxon>Pseudomonadati</taxon>
        <taxon>Pseudomonadota</taxon>
        <taxon>Betaproteobacteria</taxon>
        <taxon>Burkholderiales</taxon>
        <taxon>Oxalobacteraceae</taxon>
        <taxon>Noviherbaspirillum</taxon>
    </lineage>
</organism>
<dbReference type="InterPro" id="IPR033469">
    <property type="entry name" value="CYTH-like_dom_sf"/>
</dbReference>
<dbReference type="Pfam" id="PF01928">
    <property type="entry name" value="CYTH"/>
    <property type="match status" value="1"/>
</dbReference>
<dbReference type="SMART" id="SM00880">
    <property type="entry name" value="CHAD"/>
    <property type="match status" value="1"/>
</dbReference>
<feature type="domain" description="CYTH" evidence="1">
    <location>
        <begin position="1"/>
        <end position="208"/>
    </location>
</feature>